<evidence type="ECO:0000313" key="4">
    <source>
        <dbReference type="EMBL" id="KAK0460252.1"/>
    </source>
</evidence>
<feature type="transmembrane region" description="Helical" evidence="2">
    <location>
        <begin position="164"/>
        <end position="186"/>
    </location>
</feature>
<dbReference type="AlphaFoldDB" id="A0AA39KFJ6"/>
<dbReference type="Proteomes" id="UP001175211">
    <property type="component" value="Unassembled WGS sequence"/>
</dbReference>
<keyword evidence="2" id="KW-0812">Transmembrane</keyword>
<dbReference type="EMBL" id="JAUEPS010000013">
    <property type="protein sequence ID" value="KAK0460252.1"/>
    <property type="molecule type" value="Genomic_DNA"/>
</dbReference>
<dbReference type="RefSeq" id="XP_060332378.1">
    <property type="nucleotide sequence ID" value="XM_060481443.1"/>
</dbReference>
<feature type="signal peptide" evidence="3">
    <location>
        <begin position="1"/>
        <end position="19"/>
    </location>
</feature>
<sequence>MILNLLYSFLFTLISRGCSLSITVTTPPHFQANQTISVLLTPSSEDPFHFFIAVRRMSPPDTNFTSSIQPVDNLTEARIVSVDLEFSGTTYIVAQRISPIDLSSNVTFALSEPFQVDEGREIDVSSPTLSNVDESATMSSTMIASTPGASDSSPSKHDHTPTTIAGIVISVFLLVLIAASVFIWRYRKRRNIPPSRAFLNDLDDKRHLRASPNDHSPDVPPPAYSPRISRLTSISRWWEPRSYDPATLKSPLKV</sequence>
<evidence type="ECO:0000313" key="5">
    <source>
        <dbReference type="Proteomes" id="UP001175211"/>
    </source>
</evidence>
<name>A0AA39KFJ6_ARMTA</name>
<keyword evidence="2" id="KW-0472">Membrane</keyword>
<keyword evidence="2" id="KW-1133">Transmembrane helix</keyword>
<feature type="region of interest" description="Disordered" evidence="1">
    <location>
        <begin position="208"/>
        <end position="227"/>
    </location>
</feature>
<dbReference type="GeneID" id="85364991"/>
<comment type="caution">
    <text evidence="4">The sequence shown here is derived from an EMBL/GenBank/DDBJ whole genome shotgun (WGS) entry which is preliminary data.</text>
</comment>
<keyword evidence="3" id="KW-0732">Signal</keyword>
<protein>
    <recommendedName>
        <fullName evidence="6">Mid2 domain-containing protein</fullName>
    </recommendedName>
</protein>
<organism evidence="4 5">
    <name type="scientific">Armillaria tabescens</name>
    <name type="common">Ringless honey mushroom</name>
    <name type="synonym">Agaricus tabescens</name>
    <dbReference type="NCBI Taxonomy" id="1929756"/>
    <lineage>
        <taxon>Eukaryota</taxon>
        <taxon>Fungi</taxon>
        <taxon>Dikarya</taxon>
        <taxon>Basidiomycota</taxon>
        <taxon>Agaricomycotina</taxon>
        <taxon>Agaricomycetes</taxon>
        <taxon>Agaricomycetidae</taxon>
        <taxon>Agaricales</taxon>
        <taxon>Marasmiineae</taxon>
        <taxon>Physalacriaceae</taxon>
        <taxon>Desarmillaria</taxon>
    </lineage>
</organism>
<feature type="chain" id="PRO_5041215775" description="Mid2 domain-containing protein" evidence="3">
    <location>
        <begin position="20"/>
        <end position="254"/>
    </location>
</feature>
<reference evidence="4" key="1">
    <citation type="submission" date="2023-06" db="EMBL/GenBank/DDBJ databases">
        <authorList>
            <consortium name="Lawrence Berkeley National Laboratory"/>
            <person name="Ahrendt S."/>
            <person name="Sahu N."/>
            <person name="Indic B."/>
            <person name="Wong-Bajracharya J."/>
            <person name="Merenyi Z."/>
            <person name="Ke H.-M."/>
            <person name="Monk M."/>
            <person name="Kocsube S."/>
            <person name="Drula E."/>
            <person name="Lipzen A."/>
            <person name="Balint B."/>
            <person name="Henrissat B."/>
            <person name="Andreopoulos B."/>
            <person name="Martin F.M."/>
            <person name="Harder C.B."/>
            <person name="Rigling D."/>
            <person name="Ford K.L."/>
            <person name="Foster G.D."/>
            <person name="Pangilinan J."/>
            <person name="Papanicolaou A."/>
            <person name="Barry K."/>
            <person name="LaButti K."/>
            <person name="Viragh M."/>
            <person name="Koriabine M."/>
            <person name="Yan M."/>
            <person name="Riley R."/>
            <person name="Champramary S."/>
            <person name="Plett K.L."/>
            <person name="Tsai I.J."/>
            <person name="Slot J."/>
            <person name="Sipos G."/>
            <person name="Plett J."/>
            <person name="Nagy L.G."/>
            <person name="Grigoriev I.V."/>
        </authorList>
    </citation>
    <scope>NUCLEOTIDE SEQUENCE</scope>
    <source>
        <strain evidence="4">CCBAS 213</strain>
    </source>
</reference>
<gene>
    <name evidence="4" type="ORF">EV420DRAFT_256593</name>
</gene>
<proteinExistence type="predicted"/>
<dbReference type="CDD" id="cd12087">
    <property type="entry name" value="TM_EGFR-like"/>
    <property type="match status" value="1"/>
</dbReference>
<accession>A0AA39KFJ6</accession>
<evidence type="ECO:0000256" key="2">
    <source>
        <dbReference type="SAM" id="Phobius"/>
    </source>
</evidence>
<evidence type="ECO:0000256" key="1">
    <source>
        <dbReference type="SAM" id="MobiDB-lite"/>
    </source>
</evidence>
<evidence type="ECO:0000256" key="3">
    <source>
        <dbReference type="SAM" id="SignalP"/>
    </source>
</evidence>
<evidence type="ECO:0008006" key="6">
    <source>
        <dbReference type="Google" id="ProtNLM"/>
    </source>
</evidence>
<keyword evidence="5" id="KW-1185">Reference proteome</keyword>